<dbReference type="AlphaFoldDB" id="A0A9D6L3R7"/>
<organism evidence="2 3">
    <name type="scientific">Eiseniibacteriota bacterium</name>
    <dbReference type="NCBI Taxonomy" id="2212470"/>
    <lineage>
        <taxon>Bacteria</taxon>
        <taxon>Candidatus Eiseniibacteriota</taxon>
    </lineage>
</organism>
<dbReference type="PANTHER" id="PTHR40265:SF1">
    <property type="entry name" value="GLYOXALASE-LIKE DOMAIN-CONTAINING PROTEIN"/>
    <property type="match status" value="1"/>
</dbReference>
<dbReference type="PANTHER" id="PTHR40265">
    <property type="entry name" value="BLL2707 PROTEIN"/>
    <property type="match status" value="1"/>
</dbReference>
<dbReference type="InterPro" id="IPR029068">
    <property type="entry name" value="Glyas_Bleomycin-R_OHBP_Dase"/>
</dbReference>
<protein>
    <submittedName>
        <fullName evidence="2">VOC family protein</fullName>
    </submittedName>
</protein>
<dbReference type="PROSITE" id="PS51819">
    <property type="entry name" value="VOC"/>
    <property type="match status" value="1"/>
</dbReference>
<dbReference type="InterPro" id="IPR037523">
    <property type="entry name" value="VOC_core"/>
</dbReference>
<reference evidence="2" key="1">
    <citation type="submission" date="2020-07" db="EMBL/GenBank/DDBJ databases">
        <title>Huge and variable diversity of episymbiotic CPR bacteria and DPANN archaea in groundwater ecosystems.</title>
        <authorList>
            <person name="He C.Y."/>
            <person name="Keren R."/>
            <person name="Whittaker M."/>
            <person name="Farag I.F."/>
            <person name="Doudna J."/>
            <person name="Cate J.H.D."/>
            <person name="Banfield J.F."/>
        </authorList>
    </citation>
    <scope>NUCLEOTIDE SEQUENCE</scope>
    <source>
        <strain evidence="2">NC_groundwater_928_Pr1_S-0.2um_72_17</strain>
    </source>
</reference>
<evidence type="ECO:0000259" key="1">
    <source>
        <dbReference type="PROSITE" id="PS51819"/>
    </source>
</evidence>
<dbReference type="SUPFAM" id="SSF54593">
    <property type="entry name" value="Glyoxalase/Bleomycin resistance protein/Dihydroxybiphenyl dioxygenase"/>
    <property type="match status" value="1"/>
</dbReference>
<dbReference type="Proteomes" id="UP000807850">
    <property type="component" value="Unassembled WGS sequence"/>
</dbReference>
<dbReference type="Pfam" id="PF13468">
    <property type="entry name" value="Glyoxalase_3"/>
    <property type="match status" value="1"/>
</dbReference>
<evidence type="ECO:0000313" key="2">
    <source>
        <dbReference type="EMBL" id="MBI3539247.1"/>
    </source>
</evidence>
<comment type="caution">
    <text evidence="2">The sequence shown here is derived from an EMBL/GenBank/DDBJ whole genome shotgun (WGS) entry which is preliminary data.</text>
</comment>
<gene>
    <name evidence="2" type="ORF">HY076_03130</name>
</gene>
<proteinExistence type="predicted"/>
<sequence length="260" mass="26972">MNLTFDHAVIVVPELDAAVRQFSAAGFTVVPGGRHDVIPTVNALIALADGGYLELLAPRDADARESLGVRASRRGWSAEVRRAPAIARRFLPSLVGPPGVADWAMRTDDLARVARSLRRVGIKATGPVPMRRARADGVELEWKMLLPDDPSFPFFVEDVTPRSLRVPEDPGSRTHGNGASGVASVRVSVEAIAAAALAYADVFGATPRAVPNGTTALDLAGARVVLEHGAPVGARGVGVRCPGAMPEGVAALGVGGESAA</sequence>
<dbReference type="EMBL" id="JACQAY010000090">
    <property type="protein sequence ID" value="MBI3539247.1"/>
    <property type="molecule type" value="Genomic_DNA"/>
</dbReference>
<feature type="domain" description="VOC" evidence="1">
    <location>
        <begin position="4"/>
        <end position="157"/>
    </location>
</feature>
<evidence type="ECO:0000313" key="3">
    <source>
        <dbReference type="Proteomes" id="UP000807850"/>
    </source>
</evidence>
<dbReference type="InterPro" id="IPR025870">
    <property type="entry name" value="Glyoxalase-like_dom"/>
</dbReference>
<name>A0A9D6L3R7_UNCEI</name>
<dbReference type="Gene3D" id="3.10.180.10">
    <property type="entry name" value="2,3-Dihydroxybiphenyl 1,2-Dioxygenase, domain 1"/>
    <property type="match status" value="1"/>
</dbReference>
<accession>A0A9D6L3R7</accession>